<proteinExistence type="predicted"/>
<dbReference type="Proteomes" id="UP001185028">
    <property type="component" value="Unassembled WGS sequence"/>
</dbReference>
<organism evidence="1 2">
    <name type="scientific">Paenibacillus hunanensis</name>
    <dbReference type="NCBI Taxonomy" id="539262"/>
    <lineage>
        <taxon>Bacteria</taxon>
        <taxon>Bacillati</taxon>
        <taxon>Bacillota</taxon>
        <taxon>Bacilli</taxon>
        <taxon>Bacillales</taxon>
        <taxon>Paenibacillaceae</taxon>
        <taxon>Paenibacillus</taxon>
    </lineage>
</organism>
<dbReference type="RefSeq" id="WP_188774331.1">
    <property type="nucleotide sequence ID" value="NZ_BMMB01000002.1"/>
</dbReference>
<accession>A0ABU1IUF6</accession>
<sequence>MSNEQYNRPVWNTLDQQQRRSLLEQLKPQLPEGFELDRMETFSRYGATTETGVFTYKGSEFVFVPGDTVTLGLQQWPDAEDEATWTELRSILTDIGLPPESADSLMNNQLSPVREAIIRPLLAERKVHSVSWEETSLDDLDPEEDQDIFEQIEIFKQAPYNSYELDQSYRLERDGDNIRVWLFYTTEDAAEWAEIELDSPFQVPTEDEWEYLNGGGTRTMFPWGNQWDYTLKLRYFEKDQAATSSPDIERPYDLELANGFGLYFLGDPYQVELTLSPDGQTIDKGGDGGMSLCGGGGMLLGYLPVGIYYRSAYQDELDWTDRIGNMHYRRVIRL</sequence>
<comment type="caution">
    <text evidence="1">The sequence shown here is derived from an EMBL/GenBank/DDBJ whole genome shotgun (WGS) entry which is preliminary data.</text>
</comment>
<dbReference type="InterPro" id="IPR042095">
    <property type="entry name" value="SUMF_sf"/>
</dbReference>
<dbReference type="EMBL" id="JAVDQH010000002">
    <property type="protein sequence ID" value="MDR6242856.1"/>
    <property type="molecule type" value="Genomic_DNA"/>
</dbReference>
<keyword evidence="2" id="KW-1185">Reference proteome</keyword>
<gene>
    <name evidence="1" type="ORF">JOC58_000740</name>
</gene>
<name>A0ABU1IUF6_9BACL</name>
<evidence type="ECO:0000313" key="1">
    <source>
        <dbReference type="EMBL" id="MDR6242856.1"/>
    </source>
</evidence>
<evidence type="ECO:0000313" key="2">
    <source>
        <dbReference type="Proteomes" id="UP001185028"/>
    </source>
</evidence>
<dbReference type="InterPro" id="IPR016187">
    <property type="entry name" value="CTDL_fold"/>
</dbReference>
<dbReference type="Gene3D" id="3.90.1580.10">
    <property type="entry name" value="paralog of FGE (formylglycine-generating enzyme)"/>
    <property type="match status" value="1"/>
</dbReference>
<protein>
    <submittedName>
        <fullName evidence="1">Uncharacterized protein</fullName>
    </submittedName>
</protein>
<reference evidence="1 2" key="1">
    <citation type="submission" date="2023-07" db="EMBL/GenBank/DDBJ databases">
        <title>Genomic Encyclopedia of Type Strains, Phase IV (KMG-IV): sequencing the most valuable type-strain genomes for metagenomic binning, comparative biology and taxonomic classification.</title>
        <authorList>
            <person name="Goeker M."/>
        </authorList>
    </citation>
    <scope>NUCLEOTIDE SEQUENCE [LARGE SCALE GENOMIC DNA]</scope>
    <source>
        <strain evidence="1 2">DSM 22170</strain>
    </source>
</reference>
<dbReference type="SUPFAM" id="SSF56436">
    <property type="entry name" value="C-type lectin-like"/>
    <property type="match status" value="1"/>
</dbReference>